<evidence type="ECO:0000313" key="1">
    <source>
        <dbReference type="EMBL" id="QDM57113.1"/>
    </source>
</evidence>
<proteinExistence type="predicted"/>
<dbReference type="GeneID" id="55618861"/>
<dbReference type="Proteomes" id="UP000319882">
    <property type="component" value="Segment"/>
</dbReference>
<dbReference type="EMBL" id="MK967393">
    <property type="protein sequence ID" value="QDM57113.1"/>
    <property type="molecule type" value="Genomic_DNA"/>
</dbReference>
<dbReference type="KEGG" id="vg:55618861"/>
<sequence length="94" mass="10581">MIHTEPHPLAGQTVEIKIEGETLEYRLEDWWDRVHGSSWMFSDGNPAALKYAARAALREPSRLPIDDEVVYGKVDIFGHLIHVSEIVTATGNPQ</sequence>
<organism evidence="1 2">
    <name type="scientific">Rhodococcus phage Whack</name>
    <dbReference type="NCBI Taxonomy" id="2591132"/>
    <lineage>
        <taxon>Viruses</taxon>
        <taxon>Duplodnaviria</taxon>
        <taxon>Heunggongvirae</taxon>
        <taxon>Uroviricota</taxon>
        <taxon>Caudoviricetes</taxon>
        <taxon>Whackvirus</taxon>
        <taxon>Whackvirus whack</taxon>
    </lineage>
</organism>
<name>A0A515MKB2_9CAUD</name>
<accession>A0A515MKB2</accession>
<gene>
    <name evidence="1" type="primary">50</name>
    <name evidence="1" type="ORF">SEA_WHACK_50</name>
</gene>
<protein>
    <submittedName>
        <fullName evidence="1">Uncharacterized protein</fullName>
    </submittedName>
</protein>
<dbReference type="RefSeq" id="YP_009848440.1">
    <property type="nucleotide sequence ID" value="NC_048784.1"/>
</dbReference>
<keyword evidence="2" id="KW-1185">Reference proteome</keyword>
<evidence type="ECO:0000313" key="2">
    <source>
        <dbReference type="Proteomes" id="UP000319882"/>
    </source>
</evidence>
<reference evidence="1 2" key="1">
    <citation type="submission" date="2019-05" db="EMBL/GenBank/DDBJ databases">
        <authorList>
            <person name="Beaulieu J."/>
            <person name="Cox M."/>
            <person name="Nazim E."/>
            <person name="Robinson Z."/>
            <person name="Molloy S.D."/>
            <person name="Garlena R.A."/>
            <person name="Russell D.A."/>
            <person name="Pope W.H."/>
            <person name="Jacobs-Sera D."/>
            <person name="Hatfull G.F."/>
        </authorList>
    </citation>
    <scope>NUCLEOTIDE SEQUENCE [LARGE SCALE GENOMIC DNA]</scope>
</reference>